<reference evidence="1 2" key="1">
    <citation type="submission" date="2017-01" db="EMBL/GenBank/DDBJ databases">
        <title>Complete genome of Lacinutrix venerupis DOK2-8 isolated from seawater in Dokdo.</title>
        <authorList>
            <person name="Chi W.-J."/>
            <person name="Kim J.H."/>
        </authorList>
    </citation>
    <scope>NUCLEOTIDE SEQUENCE [LARGE SCALE GENOMIC DNA]</scope>
    <source>
        <strain evidence="1 2">DOK2-8</strain>
    </source>
</reference>
<organism evidence="1 2">
    <name type="scientific">Lacinutrix venerupis</name>
    <dbReference type="NCBI Taxonomy" id="1486034"/>
    <lineage>
        <taxon>Bacteria</taxon>
        <taxon>Pseudomonadati</taxon>
        <taxon>Bacteroidota</taxon>
        <taxon>Flavobacteriia</taxon>
        <taxon>Flavobacteriales</taxon>
        <taxon>Flavobacteriaceae</taxon>
        <taxon>Lacinutrix</taxon>
    </lineage>
</organism>
<proteinExistence type="predicted"/>
<gene>
    <name evidence="1" type="ORF">BWR22_02940</name>
</gene>
<name>A0AAC9LKZ3_9FLAO</name>
<dbReference type="KEGG" id="lvn:BWR22_02940"/>
<sequence length="120" mass="14643">MCYYTFIENDKKVYEYRSIDGDSSYFFRFEQKNNNDRTLNLYGIDLKFIDFQNIQFNNKLIKVNKYHYKIVGQEDEESDYYFTSEYGLIMLESTDWSNVNVLINEEEFKPLQDSIRNKKK</sequence>
<dbReference type="RefSeq" id="WP_076731945.1">
    <property type="nucleotide sequence ID" value="NZ_CP019352.1"/>
</dbReference>
<dbReference type="AlphaFoldDB" id="A0AAC9LKZ3"/>
<dbReference type="Proteomes" id="UP000187506">
    <property type="component" value="Chromosome"/>
</dbReference>
<protein>
    <submittedName>
        <fullName evidence="1">Uncharacterized protein</fullName>
    </submittedName>
</protein>
<keyword evidence="2" id="KW-1185">Reference proteome</keyword>
<evidence type="ECO:0000313" key="2">
    <source>
        <dbReference type="Proteomes" id="UP000187506"/>
    </source>
</evidence>
<dbReference type="EMBL" id="CP019352">
    <property type="protein sequence ID" value="APX99306.1"/>
    <property type="molecule type" value="Genomic_DNA"/>
</dbReference>
<evidence type="ECO:0000313" key="1">
    <source>
        <dbReference type="EMBL" id="APX99306.1"/>
    </source>
</evidence>
<accession>A0AAC9LKZ3</accession>